<evidence type="ECO:0000313" key="1">
    <source>
        <dbReference type="EMBL" id="GKV44636.1"/>
    </source>
</evidence>
<reference evidence="1 2" key="1">
    <citation type="journal article" date="2021" name="Commun. Biol.">
        <title>The genome of Shorea leprosula (Dipterocarpaceae) highlights the ecological relevance of drought in aseasonal tropical rainforests.</title>
        <authorList>
            <person name="Ng K.K.S."/>
            <person name="Kobayashi M.J."/>
            <person name="Fawcett J.A."/>
            <person name="Hatakeyama M."/>
            <person name="Paape T."/>
            <person name="Ng C.H."/>
            <person name="Ang C.C."/>
            <person name="Tnah L.H."/>
            <person name="Lee C.T."/>
            <person name="Nishiyama T."/>
            <person name="Sese J."/>
            <person name="O'Brien M.J."/>
            <person name="Copetti D."/>
            <person name="Mohd Noor M.I."/>
            <person name="Ong R.C."/>
            <person name="Putra M."/>
            <person name="Sireger I.Z."/>
            <person name="Indrioko S."/>
            <person name="Kosugi Y."/>
            <person name="Izuno A."/>
            <person name="Isagi Y."/>
            <person name="Lee S.L."/>
            <person name="Shimizu K.K."/>
        </authorList>
    </citation>
    <scope>NUCLEOTIDE SEQUENCE [LARGE SCALE GENOMIC DNA]</scope>
    <source>
        <strain evidence="1">214</strain>
    </source>
</reference>
<dbReference type="AlphaFoldDB" id="A0AAV5M6Y8"/>
<gene>
    <name evidence="1" type="ORF">SLEP1_g51798</name>
</gene>
<dbReference type="Proteomes" id="UP001054252">
    <property type="component" value="Unassembled WGS sequence"/>
</dbReference>
<evidence type="ECO:0000313" key="2">
    <source>
        <dbReference type="Proteomes" id="UP001054252"/>
    </source>
</evidence>
<sequence>MNPNCWVLWNPELAISRFCSSRPPCNWPKAPKPDAPPLEEKIGKSLILSFFSCSRTRFGAWKSFPSAENPGSARFLPSPVRELQLVGANFWAFSP</sequence>
<comment type="caution">
    <text evidence="1">The sequence shown here is derived from an EMBL/GenBank/DDBJ whole genome shotgun (WGS) entry which is preliminary data.</text>
</comment>
<name>A0AAV5M6Y8_9ROSI</name>
<accession>A0AAV5M6Y8</accession>
<keyword evidence="2" id="KW-1185">Reference proteome</keyword>
<dbReference type="EMBL" id="BPVZ01000184">
    <property type="protein sequence ID" value="GKV44636.1"/>
    <property type="molecule type" value="Genomic_DNA"/>
</dbReference>
<protein>
    <submittedName>
        <fullName evidence="1">Uncharacterized protein</fullName>
    </submittedName>
</protein>
<proteinExistence type="predicted"/>
<organism evidence="1 2">
    <name type="scientific">Rubroshorea leprosula</name>
    <dbReference type="NCBI Taxonomy" id="152421"/>
    <lineage>
        <taxon>Eukaryota</taxon>
        <taxon>Viridiplantae</taxon>
        <taxon>Streptophyta</taxon>
        <taxon>Embryophyta</taxon>
        <taxon>Tracheophyta</taxon>
        <taxon>Spermatophyta</taxon>
        <taxon>Magnoliopsida</taxon>
        <taxon>eudicotyledons</taxon>
        <taxon>Gunneridae</taxon>
        <taxon>Pentapetalae</taxon>
        <taxon>rosids</taxon>
        <taxon>malvids</taxon>
        <taxon>Malvales</taxon>
        <taxon>Dipterocarpaceae</taxon>
        <taxon>Rubroshorea</taxon>
    </lineage>
</organism>